<gene>
    <name evidence="1" type="ORF">TSPI_09440</name>
</gene>
<evidence type="ECO:0000313" key="2">
    <source>
        <dbReference type="Proteomes" id="UP001558632"/>
    </source>
</evidence>
<reference evidence="1 2" key="1">
    <citation type="submission" date="2024-07" db="EMBL/GenBank/DDBJ databases">
        <title>Enhanced genomic and transcriptomic resources for Trichinella pseudospiralis and T. spiralis underpin the discovery of pronounced molecular differences between stages and species.</title>
        <authorList>
            <person name="Pasi K.K."/>
            <person name="La Rosa G."/>
            <person name="Gomez-Morales M.A."/>
            <person name="Tosini F."/>
            <person name="Sumanam S."/>
            <person name="Young N.D."/>
            <person name="Chang B.C."/>
            <person name="Robin G.B."/>
        </authorList>
    </citation>
    <scope>NUCLEOTIDE SEQUENCE [LARGE SCALE GENOMIC DNA]</scope>
    <source>
        <strain evidence="1">ISS534</strain>
    </source>
</reference>
<comment type="caution">
    <text evidence="1">The sequence shown here is derived from an EMBL/GenBank/DDBJ whole genome shotgun (WGS) entry which is preliminary data.</text>
</comment>
<accession>A0ABR3KEQ9</accession>
<keyword evidence="2" id="KW-1185">Reference proteome</keyword>
<protein>
    <submittedName>
        <fullName evidence="1">Heat shock protein HspQ</fullName>
    </submittedName>
</protein>
<sequence length="84" mass="9875">MLAPIAAENPLRVIPRFHLVRMDESPYNVSIQYYNVKDAHEQPEWPSTSYLAACILSNRLFCNTNSVFGFVVMIDDFRYFLEWL</sequence>
<dbReference type="Proteomes" id="UP001558632">
    <property type="component" value="Unassembled WGS sequence"/>
</dbReference>
<proteinExistence type="predicted"/>
<keyword evidence="1" id="KW-0346">Stress response</keyword>
<name>A0ABR3KEQ9_TRISP</name>
<evidence type="ECO:0000313" key="1">
    <source>
        <dbReference type="EMBL" id="KAL1236542.1"/>
    </source>
</evidence>
<dbReference type="EMBL" id="JBEUSY010000368">
    <property type="protein sequence ID" value="KAL1236542.1"/>
    <property type="molecule type" value="Genomic_DNA"/>
</dbReference>
<organism evidence="1 2">
    <name type="scientific">Trichinella spiralis</name>
    <name type="common">Trichina worm</name>
    <dbReference type="NCBI Taxonomy" id="6334"/>
    <lineage>
        <taxon>Eukaryota</taxon>
        <taxon>Metazoa</taxon>
        <taxon>Ecdysozoa</taxon>
        <taxon>Nematoda</taxon>
        <taxon>Enoplea</taxon>
        <taxon>Dorylaimia</taxon>
        <taxon>Trichinellida</taxon>
        <taxon>Trichinellidae</taxon>
        <taxon>Trichinella</taxon>
    </lineage>
</organism>